<comment type="subunit">
    <text evidence="3">Part of an enzyme complex containing four subunits: a flavoprotein, an iron-sulfur, cytochrome b-556, and a hydrophobic anchor protein.</text>
</comment>
<comment type="catalytic activity">
    <reaction evidence="12">
        <text>a quinone + succinate = fumarate + a quinol</text>
        <dbReference type="Rhea" id="RHEA:40523"/>
        <dbReference type="ChEBI" id="CHEBI:24646"/>
        <dbReference type="ChEBI" id="CHEBI:29806"/>
        <dbReference type="ChEBI" id="CHEBI:30031"/>
        <dbReference type="ChEBI" id="CHEBI:132124"/>
        <dbReference type="EC" id="1.3.5.1"/>
    </reaction>
</comment>
<dbReference type="GO" id="GO:0009055">
    <property type="term" value="F:electron transfer activity"/>
    <property type="evidence" value="ECO:0007669"/>
    <property type="project" value="InterPro"/>
</dbReference>
<dbReference type="InterPro" id="IPR004489">
    <property type="entry name" value="Succ_DH/fum_Rdtase_Fe-S"/>
</dbReference>
<dbReference type="Proteomes" id="UP001144397">
    <property type="component" value="Unassembled WGS sequence"/>
</dbReference>
<comment type="cofactor">
    <cofactor evidence="12">
        <name>[3Fe-4S] cluster</name>
        <dbReference type="ChEBI" id="CHEBI:21137"/>
    </cofactor>
    <text evidence="12">Binds 1 [3Fe-4S] cluster.</text>
</comment>
<keyword evidence="6 12" id="KW-0004">4Fe-4S</keyword>
<dbReference type="PANTHER" id="PTHR11921">
    <property type="entry name" value="SUCCINATE DEHYDROGENASE IRON-SULFUR PROTEIN"/>
    <property type="match status" value="1"/>
</dbReference>
<dbReference type="Gene3D" id="3.10.20.30">
    <property type="match status" value="1"/>
</dbReference>
<evidence type="ECO:0000256" key="3">
    <source>
        <dbReference type="ARBA" id="ARBA00011294"/>
    </source>
</evidence>
<keyword evidence="12" id="KW-0003">3Fe-4S</keyword>
<dbReference type="PANTHER" id="PTHR11921:SF29">
    <property type="entry name" value="SUCCINATE DEHYDROGENASE [UBIQUINONE] IRON-SULFUR SUBUNIT, MITOCHONDRIAL"/>
    <property type="match status" value="1"/>
</dbReference>
<feature type="domain" description="2Fe-2S ferredoxin-type" evidence="13">
    <location>
        <begin position="19"/>
        <end position="104"/>
    </location>
</feature>
<evidence type="ECO:0000313" key="18">
    <source>
        <dbReference type="Proteomes" id="UP001245370"/>
    </source>
</evidence>
<dbReference type="PROSITE" id="PS51085">
    <property type="entry name" value="2FE2S_FER_2"/>
    <property type="match status" value="1"/>
</dbReference>
<evidence type="ECO:0000313" key="16">
    <source>
        <dbReference type="EMBL" id="MDR6335042.1"/>
    </source>
</evidence>
<dbReference type="RefSeq" id="WP_281808586.1">
    <property type="nucleotide sequence ID" value="NZ_BSDO01000005.1"/>
</dbReference>
<evidence type="ECO:0000256" key="2">
    <source>
        <dbReference type="ARBA" id="ARBA00009433"/>
    </source>
</evidence>
<protein>
    <recommendedName>
        <fullName evidence="5 12">Succinate dehydrogenase iron-sulfur subunit</fullName>
        <ecNumber evidence="4 12">1.3.5.1</ecNumber>
    </recommendedName>
</protein>
<keyword evidence="7 12" id="KW-0001">2Fe-2S</keyword>
<reference evidence="15" key="1">
    <citation type="submission" date="2022-12" db="EMBL/GenBank/DDBJ databases">
        <title>Reference genome sequencing for broad-spectrum identification of bacterial and archaeal isolates by mass spectrometry.</title>
        <authorList>
            <person name="Sekiguchi Y."/>
            <person name="Tourlousse D.M."/>
        </authorList>
    </citation>
    <scope>NUCLEOTIDE SEQUENCE</scope>
    <source>
        <strain evidence="15">301</strain>
    </source>
</reference>
<evidence type="ECO:0000313" key="15">
    <source>
        <dbReference type="EMBL" id="GLI23735.1"/>
    </source>
</evidence>
<keyword evidence="8 12" id="KW-0479">Metal-binding</keyword>
<dbReference type="GO" id="GO:0022904">
    <property type="term" value="P:respiratory electron transport chain"/>
    <property type="evidence" value="ECO:0007669"/>
    <property type="project" value="TreeGrafter"/>
</dbReference>
<dbReference type="AlphaFoldDB" id="A0A9W6CQ75"/>
<gene>
    <name evidence="15" type="primary">frdB</name>
    <name evidence="16" type="ORF">GGQ86_003532</name>
    <name evidence="15" type="ORF">XFLAVUS301_34090</name>
</gene>
<sequence length="258" mass="27902">MTSTSQNGRPAAAPAEETLRVRVWRGQADGAFEDFAVPRRASQTVLDVVTEIQRAQDPTLSYRFACRVGMCGSCAMVVNGRPRWTCRTRVSEAVDGDILVLEPLRNLPIVKDLTVDMVPFFEKWRDAHGAFEPGEAPPSDFAPVRPDSPKRKAADAGVECINCGVCYSACDVVAWNKDYLGPAALNRAWTLVNDERDRGNAARLAAVSGDVGCHSCHSHMSCTEFCPKDLAPTYAIAGLKRATAPSPLGPLLALLVKS</sequence>
<evidence type="ECO:0000256" key="4">
    <source>
        <dbReference type="ARBA" id="ARBA00012792"/>
    </source>
</evidence>
<evidence type="ECO:0000256" key="11">
    <source>
        <dbReference type="ARBA" id="ARBA00023014"/>
    </source>
</evidence>
<dbReference type="GO" id="GO:0051538">
    <property type="term" value="F:3 iron, 4 sulfur cluster binding"/>
    <property type="evidence" value="ECO:0007669"/>
    <property type="project" value="UniProtKB-KW"/>
</dbReference>
<keyword evidence="18" id="KW-1185">Reference proteome</keyword>
<dbReference type="GO" id="GO:0051537">
    <property type="term" value="F:2 iron, 2 sulfur cluster binding"/>
    <property type="evidence" value="ECO:0007669"/>
    <property type="project" value="UniProtKB-KW"/>
</dbReference>
<comment type="caution">
    <text evidence="15">The sequence shown here is derived from an EMBL/GenBank/DDBJ whole genome shotgun (WGS) entry which is preliminary data.</text>
</comment>
<dbReference type="Gene3D" id="1.10.1060.10">
    <property type="entry name" value="Alpha-helical ferredoxin"/>
    <property type="match status" value="1"/>
</dbReference>
<dbReference type="GO" id="GO:0051539">
    <property type="term" value="F:4 iron, 4 sulfur cluster binding"/>
    <property type="evidence" value="ECO:0007669"/>
    <property type="project" value="UniProtKB-KW"/>
</dbReference>
<name>A0A9W6CQ75_XANFL</name>
<organism evidence="15 17">
    <name type="scientific">Xanthobacter flavus</name>
    <dbReference type="NCBI Taxonomy" id="281"/>
    <lineage>
        <taxon>Bacteria</taxon>
        <taxon>Pseudomonadati</taxon>
        <taxon>Pseudomonadota</taxon>
        <taxon>Alphaproteobacteria</taxon>
        <taxon>Hyphomicrobiales</taxon>
        <taxon>Xanthobacteraceae</taxon>
        <taxon>Xanthobacter</taxon>
    </lineage>
</organism>
<evidence type="ECO:0000313" key="17">
    <source>
        <dbReference type="Proteomes" id="UP001144397"/>
    </source>
</evidence>
<dbReference type="GeneID" id="95764190"/>
<accession>A0A9W6CQ75</accession>
<comment type="pathway">
    <text evidence="1">Carbohydrate metabolism; tricarboxylic acid cycle; fumarate from succinate (bacterial route): step 1/1.</text>
</comment>
<dbReference type="SUPFAM" id="SSF54292">
    <property type="entry name" value="2Fe-2S ferredoxin-like"/>
    <property type="match status" value="1"/>
</dbReference>
<dbReference type="InterPro" id="IPR036010">
    <property type="entry name" value="2Fe-2S_ferredoxin-like_sf"/>
</dbReference>
<keyword evidence="10 12" id="KW-0408">Iron</keyword>
<dbReference type="GO" id="GO:0046872">
    <property type="term" value="F:metal ion binding"/>
    <property type="evidence" value="ECO:0007669"/>
    <property type="project" value="UniProtKB-KW"/>
</dbReference>
<dbReference type="InterPro" id="IPR001041">
    <property type="entry name" value="2Fe-2S_ferredoxin-type"/>
</dbReference>
<dbReference type="InterPro" id="IPR017896">
    <property type="entry name" value="4Fe4S_Fe-S-bd"/>
</dbReference>
<dbReference type="InterPro" id="IPR009051">
    <property type="entry name" value="Helical_ferredxn"/>
</dbReference>
<evidence type="ECO:0000259" key="14">
    <source>
        <dbReference type="PROSITE" id="PS51379"/>
    </source>
</evidence>
<dbReference type="Proteomes" id="UP001245370">
    <property type="component" value="Unassembled WGS sequence"/>
</dbReference>
<dbReference type="PROSITE" id="PS51379">
    <property type="entry name" value="4FE4S_FER_2"/>
    <property type="match status" value="1"/>
</dbReference>
<dbReference type="InterPro" id="IPR012675">
    <property type="entry name" value="Beta-grasp_dom_sf"/>
</dbReference>
<dbReference type="GO" id="GO:0006099">
    <property type="term" value="P:tricarboxylic acid cycle"/>
    <property type="evidence" value="ECO:0007669"/>
    <property type="project" value="InterPro"/>
</dbReference>
<dbReference type="InterPro" id="IPR025192">
    <property type="entry name" value="Succ_DH/fum_Rdtase_N"/>
</dbReference>
<keyword evidence="11 12" id="KW-0411">Iron-sulfur</keyword>
<evidence type="ECO:0000256" key="12">
    <source>
        <dbReference type="RuleBase" id="RU361237"/>
    </source>
</evidence>
<dbReference type="NCBIfam" id="TIGR00384">
    <property type="entry name" value="dhsB"/>
    <property type="match status" value="1"/>
</dbReference>
<dbReference type="EMBL" id="JAVDPY010000006">
    <property type="protein sequence ID" value="MDR6335042.1"/>
    <property type="molecule type" value="Genomic_DNA"/>
</dbReference>
<proteinExistence type="inferred from homology"/>
<dbReference type="EMBL" id="BSDO01000005">
    <property type="protein sequence ID" value="GLI23735.1"/>
    <property type="molecule type" value="Genomic_DNA"/>
</dbReference>
<evidence type="ECO:0000256" key="7">
    <source>
        <dbReference type="ARBA" id="ARBA00022714"/>
    </source>
</evidence>
<evidence type="ECO:0000256" key="6">
    <source>
        <dbReference type="ARBA" id="ARBA00022485"/>
    </source>
</evidence>
<evidence type="ECO:0000256" key="8">
    <source>
        <dbReference type="ARBA" id="ARBA00022723"/>
    </source>
</evidence>
<dbReference type="Pfam" id="PF13534">
    <property type="entry name" value="Fer4_17"/>
    <property type="match status" value="1"/>
</dbReference>
<evidence type="ECO:0000256" key="1">
    <source>
        <dbReference type="ARBA" id="ARBA00004894"/>
    </source>
</evidence>
<evidence type="ECO:0000256" key="10">
    <source>
        <dbReference type="ARBA" id="ARBA00023004"/>
    </source>
</evidence>
<evidence type="ECO:0000256" key="5">
    <source>
        <dbReference type="ARBA" id="ARBA00022131"/>
    </source>
</evidence>
<feature type="domain" description="4Fe-4S ferredoxin-type" evidence="14">
    <location>
        <begin position="150"/>
        <end position="180"/>
    </location>
</feature>
<dbReference type="GO" id="GO:0008177">
    <property type="term" value="F:succinate dehydrogenase (quinone) activity"/>
    <property type="evidence" value="ECO:0007669"/>
    <property type="project" value="UniProtKB-EC"/>
</dbReference>
<evidence type="ECO:0000256" key="9">
    <source>
        <dbReference type="ARBA" id="ARBA00023002"/>
    </source>
</evidence>
<reference evidence="16 18" key="2">
    <citation type="submission" date="2023-07" db="EMBL/GenBank/DDBJ databases">
        <title>Genomic Encyclopedia of Type Strains, Phase IV (KMG-IV): sequencing the most valuable type-strain genomes for metagenomic binning, comparative biology and taxonomic classification.</title>
        <authorList>
            <person name="Goeker M."/>
        </authorList>
    </citation>
    <scope>NUCLEOTIDE SEQUENCE [LARGE SCALE GENOMIC DNA]</scope>
    <source>
        <strain evidence="16 18">DSM 338</strain>
    </source>
</reference>
<dbReference type="EC" id="1.3.5.1" evidence="4 12"/>
<comment type="cofactor">
    <cofactor evidence="12">
        <name>[4Fe-4S] cluster</name>
        <dbReference type="ChEBI" id="CHEBI:49883"/>
    </cofactor>
    <text evidence="12">Binds 1 [4Fe-4S] cluster.</text>
</comment>
<evidence type="ECO:0000259" key="13">
    <source>
        <dbReference type="PROSITE" id="PS51085"/>
    </source>
</evidence>
<dbReference type="InterPro" id="IPR006058">
    <property type="entry name" value="2Fe2S_fd_BS"/>
</dbReference>
<keyword evidence="9 16" id="KW-0560">Oxidoreductase</keyword>
<dbReference type="SUPFAM" id="SSF46548">
    <property type="entry name" value="alpha-helical ferredoxin"/>
    <property type="match status" value="1"/>
</dbReference>
<dbReference type="Pfam" id="PF13085">
    <property type="entry name" value="Fer2_3"/>
    <property type="match status" value="1"/>
</dbReference>
<dbReference type="InterPro" id="IPR050573">
    <property type="entry name" value="SDH/FRD_Iron-Sulfur"/>
</dbReference>
<comment type="similarity">
    <text evidence="2 12">Belongs to the succinate dehydrogenase/fumarate reductase iron-sulfur protein family.</text>
</comment>
<comment type="cofactor">
    <cofactor evidence="12">
        <name>[2Fe-2S] cluster</name>
        <dbReference type="ChEBI" id="CHEBI:190135"/>
    </cofactor>
    <text evidence="12">Binds 1 [2Fe-2S] cluster.</text>
</comment>
<dbReference type="PROSITE" id="PS00197">
    <property type="entry name" value="2FE2S_FER_1"/>
    <property type="match status" value="1"/>
</dbReference>